<keyword evidence="2" id="KW-0288">FMN</keyword>
<dbReference type="SUPFAM" id="SSF51412">
    <property type="entry name" value="Inosine monophosphate dehydrogenase (IMPDH)"/>
    <property type="match status" value="1"/>
</dbReference>
<comment type="caution">
    <text evidence="4">The sequence shown here is derived from an EMBL/GenBank/DDBJ whole genome shotgun (WGS) entry which is preliminary data.</text>
</comment>
<sequence>MQSKKRRLKQEKMILLFLLDVKKMLIMNAIEWQQQPLTSKETFTKIHAWTDYRLPGIKTPNNLSERYICDAWADAVFVSARLRRQLTGRDSQPDVLWNPGGSSEGRRLYYQSPQRRLVSVSYSLSGRFQLFRRLIITVRISGRRTAYIPADSHHTYQLTRRQYQLPIPYYQQQHIPISNPIINTTIMPSLKKEYPWIQEPLIICPPMLPVATGELAAAVSAARGIGFIGLGNNIDKLDAQLSLAAHHLQTTHAQTSLQTANAAILPVGVGLLNWGVNLEDALPSIKKHVPAAIWLFGAARETMTALYGEWIARVHAETNGLTKVWVQVGSVADALSVMDVSDAHRPDVLVLQGSDAGGHGLKKGAGIITLLPEVHDALAEKNIGIPLVGAGGIADGRGVAAALCLGADGVAMGTRFLACKQTDIMKGYQDELIRASDGGQTTVRTTIYDRLRGYVDWPEEYDGRGMVNQSYVDEQAGMSDEENRRLYEVEKTKGDAGWGVKGRMTSYAGTGVGLVKAVMTAEEIVSQARDEARKVLKLDV</sequence>
<dbReference type="AlphaFoldDB" id="D4AXI4"/>
<gene>
    <name evidence="4" type="ORF">ARB_00902</name>
</gene>
<protein>
    <submittedName>
        <fullName evidence="4">Oxidoreductase, 2-nitropropane dioxygenase family, putative</fullName>
    </submittedName>
</protein>
<dbReference type="Gene3D" id="3.20.20.70">
    <property type="entry name" value="Aldolase class I"/>
    <property type="match status" value="1"/>
</dbReference>
<organism evidence="4 5">
    <name type="scientific">Arthroderma benhamiae (strain ATCC MYA-4681 / CBS 112371)</name>
    <name type="common">Trichophyton mentagrophytes</name>
    <dbReference type="NCBI Taxonomy" id="663331"/>
    <lineage>
        <taxon>Eukaryota</taxon>
        <taxon>Fungi</taxon>
        <taxon>Dikarya</taxon>
        <taxon>Ascomycota</taxon>
        <taxon>Pezizomycotina</taxon>
        <taxon>Eurotiomycetes</taxon>
        <taxon>Eurotiomycetidae</taxon>
        <taxon>Onygenales</taxon>
        <taxon>Arthrodermataceae</taxon>
        <taxon>Trichophyton</taxon>
    </lineage>
</organism>
<dbReference type="RefSeq" id="XP_003012652.1">
    <property type="nucleotide sequence ID" value="XM_003012606.1"/>
</dbReference>
<accession>D4AXI4</accession>
<dbReference type="HOGENOM" id="CLU_504286_0_0_1"/>
<evidence type="ECO:0000313" key="5">
    <source>
        <dbReference type="Proteomes" id="UP000008866"/>
    </source>
</evidence>
<dbReference type="Pfam" id="PF03060">
    <property type="entry name" value="NMO"/>
    <property type="match status" value="1"/>
</dbReference>
<dbReference type="STRING" id="663331.D4AXI4"/>
<dbReference type="EMBL" id="ABSU01000017">
    <property type="protein sequence ID" value="EFE32012.1"/>
    <property type="molecule type" value="Genomic_DNA"/>
</dbReference>
<proteinExistence type="predicted"/>
<dbReference type="PANTHER" id="PTHR32332">
    <property type="entry name" value="2-NITROPROPANE DIOXYGENASE"/>
    <property type="match status" value="1"/>
</dbReference>
<dbReference type="PANTHER" id="PTHR32332:SF34">
    <property type="entry name" value="2-NITROPROPANE DIOXYGENASE FAMILY, PUTATIVE-RELATED"/>
    <property type="match status" value="1"/>
</dbReference>
<dbReference type="OMA" id="PWVEGIR"/>
<evidence type="ECO:0000256" key="2">
    <source>
        <dbReference type="ARBA" id="ARBA00022643"/>
    </source>
</evidence>
<dbReference type="KEGG" id="abe:ARB_00902"/>
<keyword evidence="5" id="KW-1185">Reference proteome</keyword>
<dbReference type="Proteomes" id="UP000008866">
    <property type="component" value="Unassembled WGS sequence"/>
</dbReference>
<dbReference type="GO" id="GO:0051213">
    <property type="term" value="F:dioxygenase activity"/>
    <property type="evidence" value="ECO:0007669"/>
    <property type="project" value="UniProtKB-KW"/>
</dbReference>
<dbReference type="InterPro" id="IPR004136">
    <property type="entry name" value="NMO"/>
</dbReference>
<dbReference type="eggNOG" id="ENOG502RHJM">
    <property type="taxonomic scope" value="Eukaryota"/>
</dbReference>
<dbReference type="GO" id="GO:0018580">
    <property type="term" value="F:nitronate monooxygenase activity"/>
    <property type="evidence" value="ECO:0007669"/>
    <property type="project" value="InterPro"/>
</dbReference>
<keyword evidence="3" id="KW-0560">Oxidoreductase</keyword>
<dbReference type="GeneID" id="9522729"/>
<evidence type="ECO:0000256" key="1">
    <source>
        <dbReference type="ARBA" id="ARBA00022630"/>
    </source>
</evidence>
<evidence type="ECO:0000256" key="3">
    <source>
        <dbReference type="ARBA" id="ARBA00023002"/>
    </source>
</evidence>
<dbReference type="CDD" id="cd04730">
    <property type="entry name" value="NPD_like"/>
    <property type="match status" value="1"/>
</dbReference>
<keyword evidence="4" id="KW-0223">Dioxygenase</keyword>
<name>D4AXI4_ARTBC</name>
<keyword evidence="1" id="KW-0285">Flavoprotein</keyword>
<dbReference type="InterPro" id="IPR013785">
    <property type="entry name" value="Aldolase_TIM"/>
</dbReference>
<reference evidence="5" key="1">
    <citation type="journal article" date="2011" name="Genome Biol.">
        <title>Comparative and functional genomics provide insights into the pathogenicity of dermatophytic fungi.</title>
        <authorList>
            <person name="Burmester A."/>
            <person name="Shelest E."/>
            <person name="Gloeckner G."/>
            <person name="Heddergott C."/>
            <person name="Schindler S."/>
            <person name="Staib P."/>
            <person name="Heidel A."/>
            <person name="Felder M."/>
            <person name="Petzold A."/>
            <person name="Szafranski K."/>
            <person name="Feuermann M."/>
            <person name="Pedruzzi I."/>
            <person name="Priebe S."/>
            <person name="Groth M."/>
            <person name="Winkler R."/>
            <person name="Li W."/>
            <person name="Kniemeyer O."/>
            <person name="Schroeckh V."/>
            <person name="Hertweck C."/>
            <person name="Hube B."/>
            <person name="White T.C."/>
            <person name="Platzer M."/>
            <person name="Guthke R."/>
            <person name="Heitman J."/>
            <person name="Woestemeyer J."/>
            <person name="Zipfel P.F."/>
            <person name="Monod M."/>
            <person name="Brakhage A.A."/>
        </authorList>
    </citation>
    <scope>NUCLEOTIDE SEQUENCE [LARGE SCALE GENOMIC DNA]</scope>
    <source>
        <strain evidence="5">ATCC MYA-4681 / CBS 112371</strain>
    </source>
</reference>
<evidence type="ECO:0000313" key="4">
    <source>
        <dbReference type="EMBL" id="EFE32012.1"/>
    </source>
</evidence>